<proteinExistence type="predicted"/>
<organism evidence="2 3">
    <name type="scientific">Lysobacter cavernae</name>
    <dbReference type="NCBI Taxonomy" id="1685901"/>
    <lineage>
        <taxon>Bacteria</taxon>
        <taxon>Pseudomonadati</taxon>
        <taxon>Pseudomonadota</taxon>
        <taxon>Gammaproteobacteria</taxon>
        <taxon>Lysobacterales</taxon>
        <taxon>Lysobacteraceae</taxon>
        <taxon>Lysobacter</taxon>
    </lineage>
</organism>
<evidence type="ECO:0000313" key="3">
    <source>
        <dbReference type="Proteomes" id="UP001595740"/>
    </source>
</evidence>
<dbReference type="RefSeq" id="WP_386757049.1">
    <property type="nucleotide sequence ID" value="NZ_JBHRXK010000001.1"/>
</dbReference>
<keyword evidence="1" id="KW-0732">Signal</keyword>
<feature type="signal peptide" evidence="1">
    <location>
        <begin position="1"/>
        <end position="19"/>
    </location>
</feature>
<dbReference type="EMBL" id="JBHRXK010000001">
    <property type="protein sequence ID" value="MFC3549764.1"/>
    <property type="molecule type" value="Genomic_DNA"/>
</dbReference>
<evidence type="ECO:0000256" key="1">
    <source>
        <dbReference type="SAM" id="SignalP"/>
    </source>
</evidence>
<accession>A0ABV7RJH9</accession>
<reference evidence="3" key="1">
    <citation type="journal article" date="2019" name="Int. J. Syst. Evol. Microbiol.">
        <title>The Global Catalogue of Microorganisms (GCM) 10K type strain sequencing project: providing services to taxonomists for standard genome sequencing and annotation.</title>
        <authorList>
            <consortium name="The Broad Institute Genomics Platform"/>
            <consortium name="The Broad Institute Genome Sequencing Center for Infectious Disease"/>
            <person name="Wu L."/>
            <person name="Ma J."/>
        </authorList>
    </citation>
    <scope>NUCLEOTIDE SEQUENCE [LARGE SCALE GENOMIC DNA]</scope>
    <source>
        <strain evidence="3">KCTC 42875</strain>
    </source>
</reference>
<gene>
    <name evidence="2" type="ORF">ACFOLC_01900</name>
</gene>
<evidence type="ECO:0000313" key="2">
    <source>
        <dbReference type="EMBL" id="MFC3549764.1"/>
    </source>
</evidence>
<evidence type="ECO:0008006" key="4">
    <source>
        <dbReference type="Google" id="ProtNLM"/>
    </source>
</evidence>
<comment type="caution">
    <text evidence="2">The sequence shown here is derived from an EMBL/GenBank/DDBJ whole genome shotgun (WGS) entry which is preliminary data.</text>
</comment>
<dbReference type="Proteomes" id="UP001595740">
    <property type="component" value="Unassembled WGS sequence"/>
</dbReference>
<keyword evidence="3" id="KW-1185">Reference proteome</keyword>
<feature type="chain" id="PRO_5045769921" description="DUF1471 domain-containing protein" evidence="1">
    <location>
        <begin position="20"/>
        <end position="95"/>
    </location>
</feature>
<protein>
    <recommendedName>
        <fullName evidence="4">DUF1471 domain-containing protein</fullName>
    </recommendedName>
</protein>
<name>A0ABV7RJH9_9GAMM</name>
<sequence length="95" mass="10148">MRKLLATLLLLAVAAPAFAASQSHYDKQAGDAARAGRQTISLFVDVDLGARKTGAAGELNQAHQAFNANGYQVVDVTGYTENGDLQGFFVTYSRR</sequence>